<dbReference type="InterPro" id="IPR015376">
    <property type="entry name" value="Znr_NADH_PPase"/>
</dbReference>
<evidence type="ECO:0000256" key="4">
    <source>
        <dbReference type="ARBA" id="ARBA00012381"/>
    </source>
</evidence>
<dbReference type="Gene3D" id="3.90.79.10">
    <property type="entry name" value="Nucleoside Triphosphate Pyrophosphohydrolase"/>
    <property type="match status" value="1"/>
</dbReference>
<dbReference type="InterPro" id="IPR015375">
    <property type="entry name" value="NADH_PPase-like_N"/>
</dbReference>
<dbReference type="GO" id="GO:0019677">
    <property type="term" value="P:NAD+ catabolic process"/>
    <property type="evidence" value="ECO:0007669"/>
    <property type="project" value="TreeGrafter"/>
</dbReference>
<gene>
    <name evidence="11" type="primary">nudC</name>
    <name evidence="11" type="ORF">VCB98_04415</name>
</gene>
<dbReference type="PANTHER" id="PTHR42904">
    <property type="entry name" value="NUDIX HYDROLASE, NUDC SUBFAMILY"/>
    <property type="match status" value="1"/>
</dbReference>
<comment type="cofactor">
    <cofactor evidence="2">
        <name>Zn(2+)</name>
        <dbReference type="ChEBI" id="CHEBI:29105"/>
    </cofactor>
</comment>
<comment type="similarity">
    <text evidence="3">Belongs to the Nudix hydrolase family. NudC subfamily.</text>
</comment>
<evidence type="ECO:0000313" key="11">
    <source>
        <dbReference type="EMBL" id="MEA5445062.1"/>
    </source>
</evidence>
<keyword evidence="12" id="KW-1185">Reference proteome</keyword>
<feature type="domain" description="Nudix hydrolase" evidence="10">
    <location>
        <begin position="161"/>
        <end position="292"/>
    </location>
</feature>
<dbReference type="AlphaFoldDB" id="A0AAP6MLU5"/>
<dbReference type="InterPro" id="IPR049734">
    <property type="entry name" value="NudC-like_C"/>
</dbReference>
<reference evidence="11 12" key="1">
    <citation type="submission" date="2023-12" db="EMBL/GenBank/DDBJ databases">
        <title>Whole-genome sequencing of halo(alkali)philic microorganisms from hypersaline lakes.</title>
        <authorList>
            <person name="Sorokin D.Y."/>
            <person name="Merkel A.Y."/>
            <person name="Messina E."/>
            <person name="Yakimov M."/>
        </authorList>
    </citation>
    <scope>NUCLEOTIDE SEQUENCE [LARGE SCALE GENOMIC DNA]</scope>
    <source>
        <strain evidence="11 12">AB-CW1</strain>
    </source>
</reference>
<evidence type="ECO:0000256" key="5">
    <source>
        <dbReference type="ARBA" id="ARBA00022723"/>
    </source>
</evidence>
<keyword evidence="8" id="KW-0520">NAD</keyword>
<keyword evidence="6 11" id="KW-0378">Hydrolase</keyword>
<dbReference type="Gene3D" id="3.90.79.20">
    <property type="match status" value="1"/>
</dbReference>
<protein>
    <recommendedName>
        <fullName evidence="4">NAD(+) diphosphatase</fullName>
        <ecNumber evidence="4">3.6.1.22</ecNumber>
    </recommendedName>
</protein>
<comment type="catalytic activity">
    <reaction evidence="9">
        <text>a 5'-end NAD(+)-phospho-ribonucleoside in mRNA + H2O = a 5'-end phospho-adenosine-phospho-ribonucleoside in mRNA + beta-nicotinamide D-ribonucleotide + 2 H(+)</text>
        <dbReference type="Rhea" id="RHEA:60876"/>
        <dbReference type="Rhea" id="RHEA-COMP:15698"/>
        <dbReference type="Rhea" id="RHEA-COMP:15719"/>
        <dbReference type="ChEBI" id="CHEBI:14649"/>
        <dbReference type="ChEBI" id="CHEBI:15377"/>
        <dbReference type="ChEBI" id="CHEBI:15378"/>
        <dbReference type="ChEBI" id="CHEBI:144029"/>
        <dbReference type="ChEBI" id="CHEBI:144051"/>
    </reaction>
    <physiologicalReaction direction="left-to-right" evidence="9">
        <dbReference type="Rhea" id="RHEA:60877"/>
    </physiologicalReaction>
</comment>
<comment type="cofactor">
    <cofactor evidence="1">
        <name>Mg(2+)</name>
        <dbReference type="ChEBI" id="CHEBI:18420"/>
    </cofactor>
</comment>
<keyword evidence="5" id="KW-0479">Metal-binding</keyword>
<dbReference type="GO" id="GO:0035529">
    <property type="term" value="F:NADH pyrophosphatase activity"/>
    <property type="evidence" value="ECO:0007669"/>
    <property type="project" value="TreeGrafter"/>
</dbReference>
<proteinExistence type="inferred from homology"/>
<keyword evidence="7" id="KW-0460">Magnesium</keyword>
<dbReference type="GO" id="GO:0006742">
    <property type="term" value="P:NADP+ catabolic process"/>
    <property type="evidence" value="ECO:0007669"/>
    <property type="project" value="TreeGrafter"/>
</dbReference>
<dbReference type="SUPFAM" id="SSF55811">
    <property type="entry name" value="Nudix"/>
    <property type="match status" value="2"/>
</dbReference>
<dbReference type="RefSeq" id="WP_346050693.1">
    <property type="nucleotide sequence ID" value="NZ_JAYGII010000006.1"/>
</dbReference>
<evidence type="ECO:0000313" key="12">
    <source>
        <dbReference type="Proteomes" id="UP001302316"/>
    </source>
</evidence>
<organism evidence="11 12">
    <name type="scientific">Natronospira elongata</name>
    <dbReference type="NCBI Taxonomy" id="3110268"/>
    <lineage>
        <taxon>Bacteria</taxon>
        <taxon>Pseudomonadati</taxon>
        <taxon>Pseudomonadota</taxon>
        <taxon>Gammaproteobacteria</taxon>
        <taxon>Natronospirales</taxon>
        <taxon>Natronospiraceae</taxon>
        <taxon>Natronospira</taxon>
    </lineage>
</organism>
<dbReference type="CDD" id="cd03429">
    <property type="entry name" value="NUDIX_NADH_pyrophosphatase_Nudt13"/>
    <property type="match status" value="1"/>
</dbReference>
<name>A0AAP6MLU5_9GAMM</name>
<evidence type="ECO:0000256" key="3">
    <source>
        <dbReference type="ARBA" id="ARBA00009595"/>
    </source>
</evidence>
<dbReference type="Pfam" id="PF00293">
    <property type="entry name" value="NUDIX"/>
    <property type="match status" value="1"/>
</dbReference>
<evidence type="ECO:0000256" key="9">
    <source>
        <dbReference type="ARBA" id="ARBA00023679"/>
    </source>
</evidence>
<sequence length="299" mass="33886">MVSSATQEHDFLDPKALERRWQDADSRILPICEERVFLDCRETAAGPIRLLAPRRAEASELLDHADTPVWLGEWDGAPCFAVRLRRFTPRQRIPGGDFAELRAMAADLSRQDWQWLARAKSLIHWHDTHGFCGRCGHPTERGPAGLSRQCSNPDCGRRHFPRTDPAVIVAVCHQDRLLLARQPSWPASRRSVLAGFVSPGETAEAAAIREIHEEAGLRIAPASLRYFDSQPWPFPGSLMLAYTAESRDATIRCLDGELRDAEWWRREDLRTAVAEQGLQLPTHHSVARRLIEDWLQKGQ</sequence>
<evidence type="ECO:0000256" key="8">
    <source>
        <dbReference type="ARBA" id="ARBA00023027"/>
    </source>
</evidence>
<dbReference type="InterPro" id="IPR000086">
    <property type="entry name" value="NUDIX_hydrolase_dom"/>
</dbReference>
<evidence type="ECO:0000256" key="2">
    <source>
        <dbReference type="ARBA" id="ARBA00001947"/>
    </source>
</evidence>
<dbReference type="InterPro" id="IPR015797">
    <property type="entry name" value="NUDIX_hydrolase-like_dom_sf"/>
</dbReference>
<dbReference type="GO" id="GO:0005829">
    <property type="term" value="C:cytosol"/>
    <property type="evidence" value="ECO:0007669"/>
    <property type="project" value="TreeGrafter"/>
</dbReference>
<dbReference type="PROSITE" id="PS00893">
    <property type="entry name" value="NUDIX_BOX"/>
    <property type="match status" value="1"/>
</dbReference>
<dbReference type="PROSITE" id="PS51462">
    <property type="entry name" value="NUDIX"/>
    <property type="match status" value="1"/>
</dbReference>
<dbReference type="GO" id="GO:0046872">
    <property type="term" value="F:metal ion binding"/>
    <property type="evidence" value="ECO:0007669"/>
    <property type="project" value="UniProtKB-KW"/>
</dbReference>
<dbReference type="PANTHER" id="PTHR42904:SF6">
    <property type="entry name" value="NAD-CAPPED RNA HYDROLASE NUDT12"/>
    <property type="match status" value="1"/>
</dbReference>
<accession>A0AAP6MLU5</accession>
<dbReference type="EMBL" id="JAYGII010000006">
    <property type="protein sequence ID" value="MEA5445062.1"/>
    <property type="molecule type" value="Genomic_DNA"/>
</dbReference>
<dbReference type="Pfam" id="PF09296">
    <property type="entry name" value="NUDIX-like"/>
    <property type="match status" value="1"/>
</dbReference>
<evidence type="ECO:0000259" key="10">
    <source>
        <dbReference type="PROSITE" id="PS51462"/>
    </source>
</evidence>
<evidence type="ECO:0000256" key="7">
    <source>
        <dbReference type="ARBA" id="ARBA00022842"/>
    </source>
</evidence>
<dbReference type="InterPro" id="IPR020084">
    <property type="entry name" value="NUDIX_hydrolase_CS"/>
</dbReference>
<evidence type="ECO:0000256" key="1">
    <source>
        <dbReference type="ARBA" id="ARBA00001946"/>
    </source>
</evidence>
<dbReference type="EC" id="3.6.1.22" evidence="4"/>
<dbReference type="Proteomes" id="UP001302316">
    <property type="component" value="Unassembled WGS sequence"/>
</dbReference>
<dbReference type="NCBIfam" id="NF001299">
    <property type="entry name" value="PRK00241.1"/>
    <property type="match status" value="1"/>
</dbReference>
<dbReference type="InterPro" id="IPR050241">
    <property type="entry name" value="NAD-cap_RNA_hydrolase_NudC"/>
</dbReference>
<evidence type="ECO:0000256" key="6">
    <source>
        <dbReference type="ARBA" id="ARBA00022801"/>
    </source>
</evidence>
<dbReference type="Pfam" id="PF09297">
    <property type="entry name" value="Zn_ribbon_NUD"/>
    <property type="match status" value="1"/>
</dbReference>
<comment type="caution">
    <text evidence="11">The sequence shown here is derived from an EMBL/GenBank/DDBJ whole genome shotgun (WGS) entry which is preliminary data.</text>
</comment>